<comment type="subcellular location">
    <subcellularLocation>
        <location evidence="1">Nucleus</location>
    </subcellularLocation>
</comment>
<dbReference type="PROSITE" id="PS50048">
    <property type="entry name" value="ZN2_CY6_FUNGAL_2"/>
    <property type="match status" value="1"/>
</dbReference>
<dbReference type="EMBL" id="KV878583">
    <property type="protein sequence ID" value="OJJ61762.1"/>
    <property type="molecule type" value="Genomic_DNA"/>
</dbReference>
<dbReference type="Pfam" id="PF00172">
    <property type="entry name" value="Zn_clus"/>
    <property type="match status" value="1"/>
</dbReference>
<feature type="domain" description="Zn(2)-C6 fungal-type" evidence="6">
    <location>
        <begin position="13"/>
        <end position="34"/>
    </location>
</feature>
<evidence type="ECO:0000256" key="2">
    <source>
        <dbReference type="ARBA" id="ARBA00023015"/>
    </source>
</evidence>
<accession>A0A1L9TQR3</accession>
<dbReference type="CDD" id="cd00067">
    <property type="entry name" value="GAL4"/>
    <property type="match status" value="1"/>
</dbReference>
<reference evidence="8" key="1">
    <citation type="journal article" date="2017" name="Genome Biol.">
        <title>Comparative genomics reveals high biological diversity and specific adaptations in the industrially and medically important fungal genus Aspergillus.</title>
        <authorList>
            <person name="de Vries R.P."/>
            <person name="Riley R."/>
            <person name="Wiebenga A."/>
            <person name="Aguilar-Osorio G."/>
            <person name="Amillis S."/>
            <person name="Uchima C.A."/>
            <person name="Anderluh G."/>
            <person name="Asadollahi M."/>
            <person name="Askin M."/>
            <person name="Barry K."/>
            <person name="Battaglia E."/>
            <person name="Bayram O."/>
            <person name="Benocci T."/>
            <person name="Braus-Stromeyer S.A."/>
            <person name="Caldana C."/>
            <person name="Canovas D."/>
            <person name="Cerqueira G.C."/>
            <person name="Chen F."/>
            <person name="Chen W."/>
            <person name="Choi C."/>
            <person name="Clum A."/>
            <person name="Dos Santos R.A."/>
            <person name="Damasio A.R."/>
            <person name="Diallinas G."/>
            <person name="Emri T."/>
            <person name="Fekete E."/>
            <person name="Flipphi M."/>
            <person name="Freyberg S."/>
            <person name="Gallo A."/>
            <person name="Gournas C."/>
            <person name="Habgood R."/>
            <person name="Hainaut M."/>
            <person name="Harispe M.L."/>
            <person name="Henrissat B."/>
            <person name="Hilden K.S."/>
            <person name="Hope R."/>
            <person name="Hossain A."/>
            <person name="Karabika E."/>
            <person name="Karaffa L."/>
            <person name="Karanyi Z."/>
            <person name="Krasevec N."/>
            <person name="Kuo A."/>
            <person name="Kusch H."/>
            <person name="LaButti K."/>
            <person name="Lagendijk E.L."/>
            <person name="Lapidus A."/>
            <person name="Levasseur A."/>
            <person name="Lindquist E."/>
            <person name="Lipzen A."/>
            <person name="Logrieco A.F."/>
            <person name="MacCabe A."/>
            <person name="Maekelae M.R."/>
            <person name="Malavazi I."/>
            <person name="Melin P."/>
            <person name="Meyer V."/>
            <person name="Mielnichuk N."/>
            <person name="Miskei M."/>
            <person name="Molnar A.P."/>
            <person name="Mule G."/>
            <person name="Ngan C.Y."/>
            <person name="Orejas M."/>
            <person name="Orosz E."/>
            <person name="Ouedraogo J.P."/>
            <person name="Overkamp K.M."/>
            <person name="Park H.-S."/>
            <person name="Perrone G."/>
            <person name="Piumi F."/>
            <person name="Punt P.J."/>
            <person name="Ram A.F."/>
            <person name="Ramon A."/>
            <person name="Rauscher S."/>
            <person name="Record E."/>
            <person name="Riano-Pachon D.M."/>
            <person name="Robert V."/>
            <person name="Roehrig J."/>
            <person name="Ruller R."/>
            <person name="Salamov A."/>
            <person name="Salih N.S."/>
            <person name="Samson R.A."/>
            <person name="Sandor E."/>
            <person name="Sanguinetti M."/>
            <person name="Schuetze T."/>
            <person name="Sepcic K."/>
            <person name="Shelest E."/>
            <person name="Sherlock G."/>
            <person name="Sophianopoulou V."/>
            <person name="Squina F.M."/>
            <person name="Sun H."/>
            <person name="Susca A."/>
            <person name="Todd R.B."/>
            <person name="Tsang A."/>
            <person name="Unkles S.E."/>
            <person name="van de Wiele N."/>
            <person name="van Rossen-Uffink D."/>
            <person name="Oliveira J.V."/>
            <person name="Vesth T.C."/>
            <person name="Visser J."/>
            <person name="Yu J.-H."/>
            <person name="Zhou M."/>
            <person name="Andersen M.R."/>
            <person name="Archer D.B."/>
            <person name="Baker S.E."/>
            <person name="Benoit I."/>
            <person name="Brakhage A.A."/>
            <person name="Braus G.H."/>
            <person name="Fischer R."/>
            <person name="Frisvad J.C."/>
            <person name="Goldman G.H."/>
            <person name="Houbraken J."/>
            <person name="Oakley B."/>
            <person name="Pocsi I."/>
            <person name="Scazzocchio C."/>
            <person name="Seiboth B."/>
            <person name="vanKuyk P.A."/>
            <person name="Wortman J."/>
            <person name="Dyer P.S."/>
            <person name="Grigoriev I.V."/>
        </authorList>
    </citation>
    <scope>NUCLEOTIDE SEQUENCE [LARGE SCALE GENOMIC DNA]</scope>
    <source>
        <strain evidence="8">CBS 593.65</strain>
    </source>
</reference>
<dbReference type="InterPro" id="IPR021858">
    <property type="entry name" value="Fun_TF"/>
</dbReference>
<dbReference type="Gene3D" id="4.10.240.10">
    <property type="entry name" value="Zn(2)-C6 fungal-type DNA-binding domain"/>
    <property type="match status" value="1"/>
</dbReference>
<dbReference type="InterPro" id="IPR036864">
    <property type="entry name" value="Zn2-C6_fun-type_DNA-bd_sf"/>
</dbReference>
<keyword evidence="8" id="KW-1185">Reference proteome</keyword>
<evidence type="ECO:0000259" key="6">
    <source>
        <dbReference type="PROSITE" id="PS50048"/>
    </source>
</evidence>
<keyword evidence="3" id="KW-0238">DNA-binding</keyword>
<dbReference type="GO" id="GO:0003677">
    <property type="term" value="F:DNA binding"/>
    <property type="evidence" value="ECO:0007669"/>
    <property type="project" value="UniProtKB-KW"/>
</dbReference>
<protein>
    <recommendedName>
        <fullName evidence="6">Zn(2)-C6 fungal-type domain-containing protein</fullName>
    </recommendedName>
</protein>
<name>A0A1L9TQR3_9EURO</name>
<dbReference type="GO" id="GO:0005634">
    <property type="term" value="C:nucleus"/>
    <property type="evidence" value="ECO:0007669"/>
    <property type="project" value="UniProtKB-SubCell"/>
</dbReference>
<dbReference type="SMART" id="SM00066">
    <property type="entry name" value="GAL4"/>
    <property type="match status" value="1"/>
</dbReference>
<dbReference type="VEuPathDB" id="FungiDB:ASPSYDRAFT_40299"/>
<sequence>MPRRVTKTKTFAGCWTCRRRKVKCDSRRPLCRRCGDSCEGYGVALHWIGGEHERPCDVKRKAMLIYDPRLPVQVDLQDIDLMLDELEAIVDVVGEGIVGAFSAFSFDEPEQLEIGDPSLLAESPNEMQLELVGGGGQVMSPPWEEAAELLLGDELSVHVDPAMMELMDNYIHVVADLMQPAQHTLNPYRSLYVPKAMDAAASSLLVGIGGTPSHVGTALLHALLAVSAFHMHRHCPSRARYNQGRLHRLKAIESLQLSITEADIDDSHTTMAAMLSMVSIDLMEGSMSDFWIHLDGCEKLLSVVKQNSALQSPGTDQLSTICSFMGTLSRSTDPYLPPKVWREQIPVTINDLFARSAFFPDNHSLEFTYGITATLASYMDLTISLSQHLRYYKTNQLTIPNSLEQAISITHDALTSWSITDEPLSSVPADDTETLSLLRCHILAFHAALVVYFYTITNWDTTHSSTASSSVSRADHNHICVTNLLAAEALKSSVGARSGWNAMAPIVWPGFIAACEAGVHERPLWRTWWVNVQRYCIGSIAILWGVVQEVWEDEDTCAEVTGPRWMAVLRRSGRRVMSGG</sequence>
<evidence type="ECO:0000256" key="3">
    <source>
        <dbReference type="ARBA" id="ARBA00023125"/>
    </source>
</evidence>
<evidence type="ECO:0000313" key="7">
    <source>
        <dbReference type="EMBL" id="OJJ61762.1"/>
    </source>
</evidence>
<gene>
    <name evidence="7" type="ORF">ASPSYDRAFT_40299</name>
</gene>
<dbReference type="OrthoDB" id="3477330at2759"/>
<evidence type="ECO:0000313" key="8">
    <source>
        <dbReference type="Proteomes" id="UP000184356"/>
    </source>
</evidence>
<keyword evidence="2" id="KW-0805">Transcription regulation</keyword>
<dbReference type="Pfam" id="PF11951">
    <property type="entry name" value="Fungal_trans_2"/>
    <property type="match status" value="1"/>
</dbReference>
<dbReference type="GO" id="GO:0008270">
    <property type="term" value="F:zinc ion binding"/>
    <property type="evidence" value="ECO:0007669"/>
    <property type="project" value="InterPro"/>
</dbReference>
<keyword evidence="5" id="KW-0539">Nucleus</keyword>
<keyword evidence="4" id="KW-0804">Transcription</keyword>
<evidence type="ECO:0000256" key="4">
    <source>
        <dbReference type="ARBA" id="ARBA00023163"/>
    </source>
</evidence>
<dbReference type="GO" id="GO:0000981">
    <property type="term" value="F:DNA-binding transcription factor activity, RNA polymerase II-specific"/>
    <property type="evidence" value="ECO:0007669"/>
    <property type="project" value="InterPro"/>
</dbReference>
<dbReference type="Proteomes" id="UP000184356">
    <property type="component" value="Unassembled WGS sequence"/>
</dbReference>
<dbReference type="PANTHER" id="PTHR37534:SF46">
    <property type="entry name" value="ZN(II)2CYS6 TRANSCRIPTION FACTOR (EUROFUNG)"/>
    <property type="match status" value="1"/>
</dbReference>
<dbReference type="InterPro" id="IPR001138">
    <property type="entry name" value="Zn2Cys6_DnaBD"/>
</dbReference>
<evidence type="ECO:0000256" key="1">
    <source>
        <dbReference type="ARBA" id="ARBA00004123"/>
    </source>
</evidence>
<organism evidence="7 8">
    <name type="scientific">Aspergillus sydowii CBS 593.65</name>
    <dbReference type="NCBI Taxonomy" id="1036612"/>
    <lineage>
        <taxon>Eukaryota</taxon>
        <taxon>Fungi</taxon>
        <taxon>Dikarya</taxon>
        <taxon>Ascomycota</taxon>
        <taxon>Pezizomycotina</taxon>
        <taxon>Eurotiomycetes</taxon>
        <taxon>Eurotiomycetidae</taxon>
        <taxon>Eurotiales</taxon>
        <taxon>Aspergillaceae</taxon>
        <taxon>Aspergillus</taxon>
        <taxon>Aspergillus subgen. Nidulantes</taxon>
    </lineage>
</organism>
<proteinExistence type="predicted"/>
<dbReference type="PANTHER" id="PTHR37534">
    <property type="entry name" value="TRANSCRIPTIONAL ACTIVATOR PROTEIN UGA3"/>
    <property type="match status" value="1"/>
</dbReference>
<dbReference type="STRING" id="1036612.A0A1L9TQR3"/>
<evidence type="ECO:0000256" key="5">
    <source>
        <dbReference type="ARBA" id="ARBA00023242"/>
    </source>
</evidence>
<dbReference type="AlphaFoldDB" id="A0A1L9TQR3"/>
<dbReference type="RefSeq" id="XP_040705568.1">
    <property type="nucleotide sequence ID" value="XM_040846059.1"/>
</dbReference>
<dbReference type="SUPFAM" id="SSF57701">
    <property type="entry name" value="Zn2/Cys6 DNA-binding domain"/>
    <property type="match status" value="1"/>
</dbReference>
<dbReference type="GeneID" id="63762132"/>